<keyword evidence="14" id="KW-1185">Reference proteome</keyword>
<dbReference type="GO" id="GO:0019825">
    <property type="term" value="F:oxygen binding"/>
    <property type="evidence" value="ECO:0007669"/>
    <property type="project" value="InterPro"/>
</dbReference>
<evidence type="ECO:0000259" key="11">
    <source>
        <dbReference type="PROSITE" id="PS01033"/>
    </source>
</evidence>
<dbReference type="InterPro" id="IPR017927">
    <property type="entry name" value="FAD-bd_FR_type"/>
</dbReference>
<dbReference type="OrthoDB" id="9801223at2"/>
<accession>A0A1G8PKU7</accession>
<dbReference type="GO" id="GO:0020037">
    <property type="term" value="F:heme binding"/>
    <property type="evidence" value="ECO:0007669"/>
    <property type="project" value="InterPro"/>
</dbReference>
<evidence type="ECO:0000256" key="9">
    <source>
        <dbReference type="ARBA" id="ARBA00049433"/>
    </source>
</evidence>
<evidence type="ECO:0000256" key="10">
    <source>
        <dbReference type="RuleBase" id="RU000356"/>
    </source>
</evidence>
<dbReference type="GO" id="GO:0046210">
    <property type="term" value="P:nitric oxide catabolic process"/>
    <property type="evidence" value="ECO:0007669"/>
    <property type="project" value="TreeGrafter"/>
</dbReference>
<organism evidence="13 14">
    <name type="scientific">Rhodococcus triatomae</name>
    <dbReference type="NCBI Taxonomy" id="300028"/>
    <lineage>
        <taxon>Bacteria</taxon>
        <taxon>Bacillati</taxon>
        <taxon>Actinomycetota</taxon>
        <taxon>Actinomycetes</taxon>
        <taxon>Mycobacteriales</taxon>
        <taxon>Nocardiaceae</taxon>
        <taxon>Rhodococcus</taxon>
    </lineage>
</organism>
<feature type="domain" description="FAD-binding FR-type" evidence="12">
    <location>
        <begin position="151"/>
        <end position="266"/>
    </location>
</feature>
<evidence type="ECO:0000313" key="13">
    <source>
        <dbReference type="EMBL" id="SDI93077.1"/>
    </source>
</evidence>
<evidence type="ECO:0000259" key="12">
    <source>
        <dbReference type="PROSITE" id="PS51384"/>
    </source>
</evidence>
<evidence type="ECO:0000256" key="6">
    <source>
        <dbReference type="ARBA" id="ARBA00023004"/>
    </source>
</evidence>
<evidence type="ECO:0000256" key="5">
    <source>
        <dbReference type="ARBA" id="ARBA00022723"/>
    </source>
</evidence>
<keyword evidence="10" id="KW-0813">Transport</keyword>
<dbReference type="GO" id="GO:0071949">
    <property type="term" value="F:FAD binding"/>
    <property type="evidence" value="ECO:0007669"/>
    <property type="project" value="TreeGrafter"/>
</dbReference>
<gene>
    <name evidence="13" type="ORF">SAMN05444695_11364</name>
</gene>
<keyword evidence="7" id="KW-0520">NAD</keyword>
<comment type="similarity">
    <text evidence="10">Belongs to the globin family.</text>
</comment>
<dbReference type="EMBL" id="FNDN01000013">
    <property type="protein sequence ID" value="SDI93077.1"/>
    <property type="molecule type" value="Genomic_DNA"/>
</dbReference>
<comment type="catalytic activity">
    <reaction evidence="8">
        <text>2 nitric oxide + NADH + 2 O2 = 2 nitrate + NAD(+) + H(+)</text>
        <dbReference type="Rhea" id="RHEA:19469"/>
        <dbReference type="ChEBI" id="CHEBI:15378"/>
        <dbReference type="ChEBI" id="CHEBI:15379"/>
        <dbReference type="ChEBI" id="CHEBI:16480"/>
        <dbReference type="ChEBI" id="CHEBI:17632"/>
        <dbReference type="ChEBI" id="CHEBI:57540"/>
        <dbReference type="ChEBI" id="CHEBI:57945"/>
        <dbReference type="EC" id="1.14.12.17"/>
    </reaction>
</comment>
<dbReference type="PANTHER" id="PTHR43396">
    <property type="entry name" value="FLAVOHEMOPROTEIN"/>
    <property type="match status" value="1"/>
</dbReference>
<dbReference type="GO" id="GO:0005344">
    <property type="term" value="F:oxygen carrier activity"/>
    <property type="evidence" value="ECO:0007669"/>
    <property type="project" value="UniProtKB-KW"/>
</dbReference>
<comment type="similarity">
    <text evidence="1">In the C-terminal section; belongs to the flavoprotein pyridine nucleotide cytochrome reductase family.</text>
</comment>
<evidence type="ECO:0000256" key="1">
    <source>
        <dbReference type="ARBA" id="ARBA00006401"/>
    </source>
</evidence>
<dbReference type="Gene3D" id="2.40.30.10">
    <property type="entry name" value="Translation factors"/>
    <property type="match status" value="1"/>
</dbReference>
<keyword evidence="5" id="KW-0479">Metal-binding</keyword>
<dbReference type="SUPFAM" id="SSF63380">
    <property type="entry name" value="Riboflavin synthase domain-like"/>
    <property type="match status" value="1"/>
</dbReference>
<dbReference type="InterPro" id="IPR000971">
    <property type="entry name" value="Globin"/>
</dbReference>
<dbReference type="AlphaFoldDB" id="A0A1G8PKU7"/>
<evidence type="ECO:0000256" key="8">
    <source>
        <dbReference type="ARBA" id="ARBA00048649"/>
    </source>
</evidence>
<dbReference type="GO" id="GO:0046872">
    <property type="term" value="F:metal ion binding"/>
    <property type="evidence" value="ECO:0007669"/>
    <property type="project" value="UniProtKB-KW"/>
</dbReference>
<dbReference type="PANTHER" id="PTHR43396:SF3">
    <property type="entry name" value="FLAVOHEMOPROTEIN"/>
    <property type="match status" value="1"/>
</dbReference>
<dbReference type="InterPro" id="IPR017938">
    <property type="entry name" value="Riboflavin_synthase-like_b-brl"/>
</dbReference>
<evidence type="ECO:0000256" key="7">
    <source>
        <dbReference type="ARBA" id="ARBA00023027"/>
    </source>
</evidence>
<keyword evidence="3 10" id="KW-0349">Heme</keyword>
<dbReference type="InterPro" id="IPR009050">
    <property type="entry name" value="Globin-like_sf"/>
</dbReference>
<keyword evidence="4 10" id="KW-0561">Oxygen transport</keyword>
<dbReference type="EC" id="1.14.12.17" evidence="2"/>
<keyword evidence="6" id="KW-0408">Iron</keyword>
<dbReference type="PROSITE" id="PS01033">
    <property type="entry name" value="GLOBIN"/>
    <property type="match status" value="1"/>
</dbReference>
<keyword evidence="13" id="KW-0560">Oxidoreductase</keyword>
<evidence type="ECO:0000256" key="2">
    <source>
        <dbReference type="ARBA" id="ARBA00012229"/>
    </source>
</evidence>
<proteinExistence type="inferred from homology"/>
<sequence length="273" mass="28837">MLSVESKEVIRATLPAVGGAIGDITPLFYEKLFAAAPDLERNLFNRGNQQGQQQKALAGAIATFATLQVEPDQDKIDATVSRIANKHASLGVAAESYDVVHKYLFEAIVEVLGEAVTPEVAAAWDELYWLFARTLIAAEAGLYEAAGVSAGDVWRGAVVSARSGSEDRVSFTLAAADGSPLPDFQPGQYISVAAQLPDGARQIRQYPLDTVTTDGVWAFTVRRVADSTLEDGTPSLRGEVSNFLIDHVSEGAELTVSLPFGGPVTADGVAATA</sequence>
<dbReference type="Proteomes" id="UP000183263">
    <property type="component" value="Unassembled WGS sequence"/>
</dbReference>
<evidence type="ECO:0000313" key="14">
    <source>
        <dbReference type="Proteomes" id="UP000183263"/>
    </source>
</evidence>
<protein>
    <recommendedName>
        <fullName evidence="2">nitric oxide dioxygenase</fullName>
        <ecNumber evidence="2">1.14.12.17</ecNumber>
    </recommendedName>
</protein>
<evidence type="ECO:0000256" key="3">
    <source>
        <dbReference type="ARBA" id="ARBA00022617"/>
    </source>
</evidence>
<evidence type="ECO:0000256" key="4">
    <source>
        <dbReference type="ARBA" id="ARBA00022621"/>
    </source>
</evidence>
<dbReference type="GO" id="GO:0071500">
    <property type="term" value="P:cellular response to nitrosative stress"/>
    <property type="evidence" value="ECO:0007669"/>
    <property type="project" value="TreeGrafter"/>
</dbReference>
<dbReference type="GO" id="GO:0008941">
    <property type="term" value="F:nitric oxide dioxygenase NAD(P)H activity"/>
    <property type="evidence" value="ECO:0007669"/>
    <property type="project" value="UniProtKB-EC"/>
</dbReference>
<name>A0A1G8PKU7_9NOCA</name>
<dbReference type="PROSITE" id="PS51384">
    <property type="entry name" value="FAD_FR"/>
    <property type="match status" value="1"/>
</dbReference>
<keyword evidence="13" id="KW-0223">Dioxygenase</keyword>
<feature type="domain" description="Globin" evidence="11">
    <location>
        <begin position="1"/>
        <end position="140"/>
    </location>
</feature>
<reference evidence="13 14" key="1">
    <citation type="submission" date="2016-10" db="EMBL/GenBank/DDBJ databases">
        <authorList>
            <person name="de Groot N.N."/>
        </authorList>
    </citation>
    <scope>NUCLEOTIDE SEQUENCE [LARGE SCALE GENOMIC DNA]</scope>
    <source>
        <strain evidence="13 14">DSM 44892</strain>
    </source>
</reference>
<dbReference type="Pfam" id="PF00042">
    <property type="entry name" value="Globin"/>
    <property type="match status" value="1"/>
</dbReference>
<dbReference type="SUPFAM" id="SSF46458">
    <property type="entry name" value="Globin-like"/>
    <property type="match status" value="1"/>
</dbReference>
<comment type="catalytic activity">
    <reaction evidence="9">
        <text>2 nitric oxide + NADPH + 2 O2 = 2 nitrate + NADP(+) + H(+)</text>
        <dbReference type="Rhea" id="RHEA:19465"/>
        <dbReference type="ChEBI" id="CHEBI:15378"/>
        <dbReference type="ChEBI" id="CHEBI:15379"/>
        <dbReference type="ChEBI" id="CHEBI:16480"/>
        <dbReference type="ChEBI" id="CHEBI:17632"/>
        <dbReference type="ChEBI" id="CHEBI:57783"/>
        <dbReference type="ChEBI" id="CHEBI:58349"/>
        <dbReference type="EC" id="1.14.12.17"/>
    </reaction>
</comment>
<dbReference type="InterPro" id="IPR012292">
    <property type="entry name" value="Globin/Proto"/>
</dbReference>
<dbReference type="Gene3D" id="1.10.490.10">
    <property type="entry name" value="Globins"/>
    <property type="match status" value="1"/>
</dbReference>